<dbReference type="GO" id="GO:0050660">
    <property type="term" value="F:flavin adenine dinucleotide binding"/>
    <property type="evidence" value="ECO:0007669"/>
    <property type="project" value="InterPro"/>
</dbReference>
<dbReference type="AlphaFoldDB" id="A0AAN8N0Z2"/>
<dbReference type="InterPro" id="IPR020946">
    <property type="entry name" value="Flavin_mOase-like"/>
</dbReference>
<dbReference type="PANTHER" id="PTHR42877">
    <property type="entry name" value="L-ORNITHINE N(5)-MONOOXYGENASE-RELATED"/>
    <property type="match status" value="1"/>
</dbReference>
<comment type="caution">
    <text evidence="6">The sequence shown here is derived from an EMBL/GenBank/DDBJ whole genome shotgun (WGS) entry which is preliminary data.</text>
</comment>
<organism evidence="6 7">
    <name type="scientific">Orbilia javanica</name>
    <dbReference type="NCBI Taxonomy" id="47235"/>
    <lineage>
        <taxon>Eukaryota</taxon>
        <taxon>Fungi</taxon>
        <taxon>Dikarya</taxon>
        <taxon>Ascomycota</taxon>
        <taxon>Pezizomycotina</taxon>
        <taxon>Orbiliomycetes</taxon>
        <taxon>Orbiliales</taxon>
        <taxon>Orbiliaceae</taxon>
        <taxon>Orbilia</taxon>
    </lineage>
</organism>
<dbReference type="Pfam" id="PF00743">
    <property type="entry name" value="FMO-like"/>
    <property type="match status" value="1"/>
</dbReference>
<dbReference type="GO" id="GO:0050661">
    <property type="term" value="F:NADP binding"/>
    <property type="evidence" value="ECO:0007669"/>
    <property type="project" value="InterPro"/>
</dbReference>
<feature type="region of interest" description="Disordered" evidence="5">
    <location>
        <begin position="1"/>
        <end position="27"/>
    </location>
</feature>
<evidence type="ECO:0000256" key="5">
    <source>
        <dbReference type="SAM" id="MobiDB-lite"/>
    </source>
</evidence>
<dbReference type="EMBL" id="JAVHNR010000004">
    <property type="protein sequence ID" value="KAK6345752.1"/>
    <property type="molecule type" value="Genomic_DNA"/>
</dbReference>
<keyword evidence="3" id="KW-0274">FAD</keyword>
<evidence type="ECO:0000313" key="6">
    <source>
        <dbReference type="EMBL" id="KAK6345752.1"/>
    </source>
</evidence>
<proteinExistence type="inferred from homology"/>
<dbReference type="Gene3D" id="3.50.50.60">
    <property type="entry name" value="FAD/NAD(P)-binding domain"/>
    <property type="match status" value="2"/>
</dbReference>
<dbReference type="InterPro" id="IPR036188">
    <property type="entry name" value="FAD/NAD-bd_sf"/>
</dbReference>
<keyword evidence="7" id="KW-1185">Reference proteome</keyword>
<keyword evidence="2" id="KW-0285">Flavoprotein</keyword>
<dbReference type="SUPFAM" id="SSF51905">
    <property type="entry name" value="FAD/NAD(P)-binding domain"/>
    <property type="match status" value="2"/>
</dbReference>
<dbReference type="Proteomes" id="UP001313282">
    <property type="component" value="Unassembled WGS sequence"/>
</dbReference>
<evidence type="ECO:0000313" key="7">
    <source>
        <dbReference type="Proteomes" id="UP001313282"/>
    </source>
</evidence>
<protein>
    <recommendedName>
        <fullName evidence="8">Flavin-containing monooxygenase</fullName>
    </recommendedName>
</protein>
<evidence type="ECO:0000256" key="1">
    <source>
        <dbReference type="ARBA" id="ARBA00010139"/>
    </source>
</evidence>
<sequence>MGETLAGTASSTPEPQSPAEKPVTLEQRSVDEARPIKVIVMGAGLSGIIAGIRLPQRIENIDLVIYEKNPEVGGTWYENRYPGVACDIPSHSYQASFEPNPSWSGFYAPGAEIGEYWKHVARKYGVYRYLKVNRKVLEAKFDETRSKWTLKIQKLDTPDQEVFEDEADVLFGCIGALNEWKWPEIKGLHDFKGKLLHSANWDDEYDYAGKEVAVIGTGSSAIQIVPAMQKVVKKLDQYARGQTWIATPFAGEFAEAKNLDRKDYSFSEEDIERFKNDPEHFYAYRRELEHVLNSVHTLTMRGSDLQKGALEFFTENMKKKLAAKPEIFKSLVPPFPPACRRLTPGPGYLEALVQENVNFISDQISHVTSDGLVTADGTARSVDAIVCATGFDTTWTKRFPIIGRSGKLLSERWKDHPDTYLSIAVDGFPNYFMSLGPNSAVGTGSLSIVLEREVDYVCWAVQKMQRDNIKTIEAKVSSVRNFQNYCDAYFPGTVYSMKCRSWYKGGTYDGKVIALWPGSTLHAEKVLSNPRWEDWEYEYVNESEHGWLGNGWAMAEVNPDGDRAHYLKRGIVDIPPVVV</sequence>
<keyword evidence="4" id="KW-0560">Oxidoreductase</keyword>
<dbReference type="GO" id="GO:0004499">
    <property type="term" value="F:N,N-dimethylaniline monooxygenase activity"/>
    <property type="evidence" value="ECO:0007669"/>
    <property type="project" value="InterPro"/>
</dbReference>
<accession>A0AAN8N0Z2</accession>
<evidence type="ECO:0000256" key="3">
    <source>
        <dbReference type="ARBA" id="ARBA00022827"/>
    </source>
</evidence>
<comment type="similarity">
    <text evidence="1">Belongs to the FAD-binding monooxygenase family.</text>
</comment>
<dbReference type="InterPro" id="IPR051209">
    <property type="entry name" value="FAD-bind_Monooxygenase_sf"/>
</dbReference>
<gene>
    <name evidence="6" type="ORF">TWF718_007659</name>
</gene>
<reference evidence="6 7" key="1">
    <citation type="submission" date="2019-10" db="EMBL/GenBank/DDBJ databases">
        <authorList>
            <person name="Palmer J.M."/>
        </authorList>
    </citation>
    <scope>NUCLEOTIDE SEQUENCE [LARGE SCALE GENOMIC DNA]</scope>
    <source>
        <strain evidence="6 7">TWF718</strain>
    </source>
</reference>
<dbReference type="PANTHER" id="PTHR42877:SF7">
    <property type="entry name" value="FLAVIN-BINDING MONOOXYGENASE-RELATED"/>
    <property type="match status" value="1"/>
</dbReference>
<name>A0AAN8N0Z2_9PEZI</name>
<evidence type="ECO:0008006" key="8">
    <source>
        <dbReference type="Google" id="ProtNLM"/>
    </source>
</evidence>
<evidence type="ECO:0000256" key="2">
    <source>
        <dbReference type="ARBA" id="ARBA00022630"/>
    </source>
</evidence>
<evidence type="ECO:0000256" key="4">
    <source>
        <dbReference type="ARBA" id="ARBA00023002"/>
    </source>
</evidence>